<dbReference type="EMBL" id="CP036279">
    <property type="protein sequence ID" value="QDU64886.1"/>
    <property type="molecule type" value="Genomic_DNA"/>
</dbReference>
<evidence type="ECO:0000313" key="7">
    <source>
        <dbReference type="Proteomes" id="UP000317093"/>
    </source>
</evidence>
<protein>
    <recommendedName>
        <fullName evidence="4">HTH-type transcriptional regulator</fullName>
    </recommendedName>
</protein>
<dbReference type="InterPro" id="IPR000835">
    <property type="entry name" value="HTH_MarR-typ"/>
</dbReference>
<dbReference type="InterPro" id="IPR036388">
    <property type="entry name" value="WH-like_DNA-bd_sf"/>
</dbReference>
<dbReference type="RefSeq" id="WP_145263406.1">
    <property type="nucleotide sequence ID" value="NZ_CP036279.1"/>
</dbReference>
<dbReference type="InterPro" id="IPR026282">
    <property type="entry name" value="MJ1563"/>
</dbReference>
<dbReference type="Gene3D" id="1.10.10.10">
    <property type="entry name" value="Winged helix-like DNA-binding domain superfamily/Winged helix DNA-binding domain"/>
    <property type="match status" value="1"/>
</dbReference>
<gene>
    <name evidence="6" type="ORF">Pan216_57800</name>
</gene>
<dbReference type="Pfam" id="PF12802">
    <property type="entry name" value="MarR_2"/>
    <property type="match status" value="1"/>
</dbReference>
<comment type="similarity">
    <text evidence="4">Belongs to the GbsR family.</text>
</comment>
<reference evidence="6 7" key="1">
    <citation type="submission" date="2019-02" db="EMBL/GenBank/DDBJ databases">
        <title>Deep-cultivation of Planctomycetes and their phenomic and genomic characterization uncovers novel biology.</title>
        <authorList>
            <person name="Wiegand S."/>
            <person name="Jogler M."/>
            <person name="Boedeker C."/>
            <person name="Pinto D."/>
            <person name="Vollmers J."/>
            <person name="Rivas-Marin E."/>
            <person name="Kohn T."/>
            <person name="Peeters S.H."/>
            <person name="Heuer A."/>
            <person name="Rast P."/>
            <person name="Oberbeckmann S."/>
            <person name="Bunk B."/>
            <person name="Jeske O."/>
            <person name="Meyerdierks A."/>
            <person name="Storesund J.E."/>
            <person name="Kallscheuer N."/>
            <person name="Luecker S."/>
            <person name="Lage O.M."/>
            <person name="Pohl T."/>
            <person name="Merkel B.J."/>
            <person name="Hornburger P."/>
            <person name="Mueller R.-W."/>
            <person name="Bruemmer F."/>
            <person name="Labrenz M."/>
            <person name="Spormann A.M."/>
            <person name="Op den Camp H."/>
            <person name="Overmann J."/>
            <person name="Amann R."/>
            <person name="Jetten M.S.M."/>
            <person name="Mascher T."/>
            <person name="Medema M.H."/>
            <person name="Devos D.P."/>
            <person name="Kaster A.-K."/>
            <person name="Ovreas L."/>
            <person name="Rohde M."/>
            <person name="Galperin M.Y."/>
            <person name="Jogler C."/>
        </authorList>
    </citation>
    <scope>NUCLEOTIDE SEQUENCE [LARGE SCALE GENOMIC DNA]</scope>
    <source>
        <strain evidence="6 7">Pan216</strain>
    </source>
</reference>
<evidence type="ECO:0000256" key="1">
    <source>
        <dbReference type="ARBA" id="ARBA00023015"/>
    </source>
</evidence>
<dbReference type="PIRSF" id="PIRSF006707">
    <property type="entry name" value="MJ1563"/>
    <property type="match status" value="1"/>
</dbReference>
<evidence type="ECO:0000256" key="4">
    <source>
        <dbReference type="PIRNR" id="PIRNR006707"/>
    </source>
</evidence>
<dbReference type="InterPro" id="IPR036390">
    <property type="entry name" value="WH_DNA-bd_sf"/>
</dbReference>
<accession>A0A518BD21</accession>
<keyword evidence="1 4" id="KW-0805">Transcription regulation</keyword>
<dbReference type="PANTHER" id="PTHR38465">
    <property type="entry name" value="HTH-TYPE TRANSCRIPTIONAL REGULATOR MJ1563-RELATED"/>
    <property type="match status" value="1"/>
</dbReference>
<keyword evidence="3 4" id="KW-0804">Transcription</keyword>
<dbReference type="PANTHER" id="PTHR38465:SF1">
    <property type="entry name" value="HTH-TYPE TRANSCRIPTIONAL REGULATOR MJ1563-RELATED"/>
    <property type="match status" value="1"/>
</dbReference>
<sequence length="189" mass="21611">MNDHRPLSYPDHSEASVEDIFIARWGDMAAAWGISRTMAEVQALLYITGATLSADDIMARLGISRGSASMTLRSLVDWELVRRVHKRGDRRDYFESLSDVWEIFSRIARQRKRREIDPIVQSLLDCQSRLEGEESSEPGEREQREICRERLGQMLSFLQTMEALAHRFVATEDDLARAVGLLGGPESEW</sequence>
<dbReference type="GO" id="GO:0003700">
    <property type="term" value="F:DNA-binding transcription factor activity"/>
    <property type="evidence" value="ECO:0007669"/>
    <property type="project" value="InterPro"/>
</dbReference>
<dbReference type="InterPro" id="IPR052362">
    <property type="entry name" value="HTH-GbsR_regulator"/>
</dbReference>
<evidence type="ECO:0000313" key="6">
    <source>
        <dbReference type="EMBL" id="QDU64886.1"/>
    </source>
</evidence>
<organism evidence="6 7">
    <name type="scientific">Kolteria novifilia</name>
    <dbReference type="NCBI Taxonomy" id="2527975"/>
    <lineage>
        <taxon>Bacteria</taxon>
        <taxon>Pseudomonadati</taxon>
        <taxon>Planctomycetota</taxon>
        <taxon>Planctomycetia</taxon>
        <taxon>Kolteriales</taxon>
        <taxon>Kolteriaceae</taxon>
        <taxon>Kolteria</taxon>
    </lineage>
</organism>
<name>A0A518BD21_9BACT</name>
<proteinExistence type="inferred from homology"/>
<feature type="domain" description="HTH marR-type" evidence="5">
    <location>
        <begin position="33"/>
        <end position="91"/>
    </location>
</feature>
<evidence type="ECO:0000259" key="5">
    <source>
        <dbReference type="Pfam" id="PF12802"/>
    </source>
</evidence>
<dbReference type="CDD" id="cd00090">
    <property type="entry name" value="HTH_ARSR"/>
    <property type="match status" value="1"/>
</dbReference>
<keyword evidence="2 4" id="KW-0238">DNA-binding</keyword>
<keyword evidence="7" id="KW-1185">Reference proteome</keyword>
<dbReference type="AlphaFoldDB" id="A0A518BD21"/>
<dbReference type="KEGG" id="knv:Pan216_57800"/>
<evidence type="ECO:0000256" key="2">
    <source>
        <dbReference type="ARBA" id="ARBA00023125"/>
    </source>
</evidence>
<dbReference type="GO" id="GO:0003677">
    <property type="term" value="F:DNA binding"/>
    <property type="evidence" value="ECO:0007669"/>
    <property type="project" value="UniProtKB-UniRule"/>
</dbReference>
<dbReference type="SUPFAM" id="SSF46785">
    <property type="entry name" value="Winged helix' DNA-binding domain"/>
    <property type="match status" value="1"/>
</dbReference>
<dbReference type="Proteomes" id="UP000317093">
    <property type="component" value="Chromosome"/>
</dbReference>
<evidence type="ECO:0000256" key="3">
    <source>
        <dbReference type="ARBA" id="ARBA00023163"/>
    </source>
</evidence>
<dbReference type="OrthoDB" id="9792628at2"/>
<dbReference type="InterPro" id="IPR011991">
    <property type="entry name" value="ArsR-like_HTH"/>
</dbReference>